<organism evidence="2 3">
    <name type="scientific">Agromyces mediolanus</name>
    <name type="common">Corynebacterium mediolanum</name>
    <dbReference type="NCBI Taxonomy" id="41986"/>
    <lineage>
        <taxon>Bacteria</taxon>
        <taxon>Bacillati</taxon>
        <taxon>Actinomycetota</taxon>
        <taxon>Actinomycetes</taxon>
        <taxon>Micrococcales</taxon>
        <taxon>Microbacteriaceae</taxon>
        <taxon>Agromyces</taxon>
    </lineage>
</organism>
<proteinExistence type="predicted"/>
<sequence>MRARGVKTLAALGVSLAMVFGGSAVANAAPQTWYYITGYSQTDCQRISNQYRGLGARIVTACHKRSYDQKWAFSYYWIN</sequence>
<dbReference type="AlphaFoldDB" id="A0A918CMJ1"/>
<name>A0A918CMJ1_AGRME</name>
<feature type="chain" id="PRO_5038117041" description="Secreted protein" evidence="1">
    <location>
        <begin position="29"/>
        <end position="79"/>
    </location>
</feature>
<evidence type="ECO:0008006" key="4">
    <source>
        <dbReference type="Google" id="ProtNLM"/>
    </source>
</evidence>
<accession>A0A918CMJ1</accession>
<evidence type="ECO:0000313" key="3">
    <source>
        <dbReference type="Proteomes" id="UP000610303"/>
    </source>
</evidence>
<comment type="caution">
    <text evidence="2">The sequence shown here is derived from an EMBL/GenBank/DDBJ whole genome shotgun (WGS) entry which is preliminary data.</text>
</comment>
<feature type="signal peptide" evidence="1">
    <location>
        <begin position="1"/>
        <end position="28"/>
    </location>
</feature>
<reference evidence="2" key="2">
    <citation type="submission" date="2020-09" db="EMBL/GenBank/DDBJ databases">
        <authorList>
            <person name="Sun Q."/>
            <person name="Ohkuma M."/>
        </authorList>
    </citation>
    <scope>NUCLEOTIDE SEQUENCE</scope>
    <source>
        <strain evidence="2">JCM 3346</strain>
    </source>
</reference>
<gene>
    <name evidence="2" type="ORF">GCM10010196_26310</name>
</gene>
<dbReference type="Proteomes" id="UP000610303">
    <property type="component" value="Unassembled WGS sequence"/>
</dbReference>
<evidence type="ECO:0000313" key="2">
    <source>
        <dbReference type="EMBL" id="GGR30923.1"/>
    </source>
</evidence>
<evidence type="ECO:0000256" key="1">
    <source>
        <dbReference type="SAM" id="SignalP"/>
    </source>
</evidence>
<keyword evidence="3" id="KW-1185">Reference proteome</keyword>
<dbReference type="EMBL" id="BMRJ01000002">
    <property type="protein sequence ID" value="GGR30923.1"/>
    <property type="molecule type" value="Genomic_DNA"/>
</dbReference>
<reference evidence="2" key="1">
    <citation type="journal article" date="2014" name="Int. J. Syst. Evol. Microbiol.">
        <title>Complete genome sequence of Corynebacterium casei LMG S-19264T (=DSM 44701T), isolated from a smear-ripened cheese.</title>
        <authorList>
            <consortium name="US DOE Joint Genome Institute (JGI-PGF)"/>
            <person name="Walter F."/>
            <person name="Albersmeier A."/>
            <person name="Kalinowski J."/>
            <person name="Ruckert C."/>
        </authorList>
    </citation>
    <scope>NUCLEOTIDE SEQUENCE</scope>
    <source>
        <strain evidence="2">JCM 3346</strain>
    </source>
</reference>
<keyword evidence="1" id="KW-0732">Signal</keyword>
<protein>
    <recommendedName>
        <fullName evidence="4">Secreted protein</fullName>
    </recommendedName>
</protein>
<dbReference type="RefSeq" id="WP_189085793.1">
    <property type="nucleotide sequence ID" value="NZ_BMRJ01000002.1"/>
</dbReference>